<dbReference type="OrthoDB" id="5374349at2759"/>
<evidence type="ECO:0000313" key="3">
    <source>
        <dbReference type="Proteomes" id="UP000235371"/>
    </source>
</evidence>
<dbReference type="EMBL" id="KZ613747">
    <property type="protein sequence ID" value="PMD64867.1"/>
    <property type="molecule type" value="Genomic_DNA"/>
</dbReference>
<reference evidence="2 3" key="1">
    <citation type="submission" date="2016-04" db="EMBL/GenBank/DDBJ databases">
        <title>A degradative enzymes factory behind the ericoid mycorrhizal symbiosis.</title>
        <authorList>
            <consortium name="DOE Joint Genome Institute"/>
            <person name="Martino E."/>
            <person name="Morin E."/>
            <person name="Grelet G."/>
            <person name="Kuo A."/>
            <person name="Kohler A."/>
            <person name="Daghino S."/>
            <person name="Barry K."/>
            <person name="Choi C."/>
            <person name="Cichocki N."/>
            <person name="Clum A."/>
            <person name="Copeland A."/>
            <person name="Hainaut M."/>
            <person name="Haridas S."/>
            <person name="Labutti K."/>
            <person name="Lindquist E."/>
            <person name="Lipzen A."/>
            <person name="Khouja H.-R."/>
            <person name="Murat C."/>
            <person name="Ohm R."/>
            <person name="Olson A."/>
            <person name="Spatafora J."/>
            <person name="Veneault-Fourrey C."/>
            <person name="Henrissat B."/>
            <person name="Grigoriev I."/>
            <person name="Martin F."/>
            <person name="Perotto S."/>
        </authorList>
    </citation>
    <scope>NUCLEOTIDE SEQUENCE [LARGE SCALE GENOMIC DNA]</scope>
    <source>
        <strain evidence="2 3">E</strain>
    </source>
</reference>
<organism evidence="2 3">
    <name type="scientific">Hyaloscypha bicolor E</name>
    <dbReference type="NCBI Taxonomy" id="1095630"/>
    <lineage>
        <taxon>Eukaryota</taxon>
        <taxon>Fungi</taxon>
        <taxon>Dikarya</taxon>
        <taxon>Ascomycota</taxon>
        <taxon>Pezizomycotina</taxon>
        <taxon>Leotiomycetes</taxon>
        <taxon>Helotiales</taxon>
        <taxon>Hyaloscyphaceae</taxon>
        <taxon>Hyaloscypha</taxon>
        <taxon>Hyaloscypha bicolor</taxon>
    </lineage>
</organism>
<dbReference type="Proteomes" id="UP000235371">
    <property type="component" value="Unassembled WGS sequence"/>
</dbReference>
<evidence type="ECO:0008006" key="4">
    <source>
        <dbReference type="Google" id="ProtNLM"/>
    </source>
</evidence>
<evidence type="ECO:0000256" key="1">
    <source>
        <dbReference type="SAM" id="MobiDB-lite"/>
    </source>
</evidence>
<dbReference type="AlphaFoldDB" id="A0A2J6TPC3"/>
<dbReference type="RefSeq" id="XP_024741771.1">
    <property type="nucleotide sequence ID" value="XM_024879405.1"/>
</dbReference>
<proteinExistence type="predicted"/>
<dbReference type="SUPFAM" id="SSF54928">
    <property type="entry name" value="RNA-binding domain, RBD"/>
    <property type="match status" value="1"/>
</dbReference>
<name>A0A2J6TPC3_9HELO</name>
<dbReference type="GeneID" id="36587482"/>
<dbReference type="GO" id="GO:0003676">
    <property type="term" value="F:nucleic acid binding"/>
    <property type="evidence" value="ECO:0007669"/>
    <property type="project" value="InterPro"/>
</dbReference>
<protein>
    <recommendedName>
        <fullName evidence="4">RRM domain-containing protein</fullName>
    </recommendedName>
</protein>
<feature type="compositionally biased region" description="Low complexity" evidence="1">
    <location>
        <begin position="277"/>
        <end position="288"/>
    </location>
</feature>
<feature type="compositionally biased region" description="Basic and acidic residues" evidence="1">
    <location>
        <begin position="342"/>
        <end position="356"/>
    </location>
</feature>
<dbReference type="InterPro" id="IPR012677">
    <property type="entry name" value="Nucleotide-bd_a/b_plait_sf"/>
</dbReference>
<feature type="region of interest" description="Disordered" evidence="1">
    <location>
        <begin position="249"/>
        <end position="356"/>
    </location>
</feature>
<dbReference type="InterPro" id="IPR035979">
    <property type="entry name" value="RBD_domain_sf"/>
</dbReference>
<sequence length="356" mass="37554">MAPSKPALDLNSMINADRARRKHEAIAAEIFGRNRRSSAPGAAAASTRKTGQIGAAPSLASRIGGGIAKRTVSSSARPARASPKPNAGNVDAEWTHDLHTLNNPAADKVTQIPRGPKAGRGSRNDRLYTALNGSASSPALNSQFNIVGSAKTTAGISIRGLAGPYIVIAKNLAVGTTAADIESAMTPVGGVVLGCRLIAERPKVIAELIFESKEGADNVVDTFNNQNADGNILHVYHKAGPVPPRAKLLAAQAAPPERSVTPTGPRADTITERSDDTPSGYGSRSGRTPPRRRDFDGRDDVIDGSYGFDEDRMDTDDRQDGGRGRGLYSDTMIGNRGRGRGNSRDRGRGERGRGYR</sequence>
<keyword evidence="3" id="KW-1185">Reference proteome</keyword>
<feature type="compositionally biased region" description="Basic and acidic residues" evidence="1">
    <location>
        <begin position="291"/>
        <end position="301"/>
    </location>
</feature>
<gene>
    <name evidence="2" type="ORF">K444DRAFT_608548</name>
</gene>
<evidence type="ECO:0000313" key="2">
    <source>
        <dbReference type="EMBL" id="PMD64867.1"/>
    </source>
</evidence>
<dbReference type="InParanoid" id="A0A2J6TPC3"/>
<dbReference type="Gene3D" id="3.30.70.330">
    <property type="match status" value="1"/>
</dbReference>
<dbReference type="CDD" id="cd00590">
    <property type="entry name" value="RRM_SF"/>
    <property type="match status" value="1"/>
</dbReference>
<dbReference type="STRING" id="1095630.A0A2J6TPC3"/>
<accession>A0A2J6TPC3</accession>